<evidence type="ECO:0000256" key="1">
    <source>
        <dbReference type="SAM" id="Phobius"/>
    </source>
</evidence>
<dbReference type="AlphaFoldDB" id="A0A6A4LU17"/>
<sequence length="331" mass="37165">MAAAEFCCCMACIFLLLSMCYCNGCCSIRLLLLFSVLFVLLNCVVAATGLLQVGCPQCFKLLSKMSKALCHTGIPIGENKSDKVKYEAESLEEVAFLIASQEFGFKFCRRSPSVMVVKELDPSSGSEVEREYDELLNLLELSSSGKRMSVIVRNEDGQSLSYAKKMGFGQWLLEETEYQEWNTMFSKAKETMGPQRDELLEGASEMIENDLILLGVLQLKTSYKRGSVFPLPMRAMKVEILHQIQDSYQMICDEFHKDVPFALVIDGKVLEIALGSDMKDQFSYSRQLIALLSYVAAYPQSRKLLYDKSIQLQLAFVTVSMNFGGKDISLD</sequence>
<evidence type="ECO:0000313" key="3">
    <source>
        <dbReference type="EMBL" id="KAE9461485.1"/>
    </source>
</evidence>
<dbReference type="GO" id="GO:0045332">
    <property type="term" value="P:phospholipid translocation"/>
    <property type="evidence" value="ECO:0007669"/>
    <property type="project" value="TreeGrafter"/>
</dbReference>
<organism evidence="3 4">
    <name type="scientific">Rhododendron williamsianum</name>
    <dbReference type="NCBI Taxonomy" id="262921"/>
    <lineage>
        <taxon>Eukaryota</taxon>
        <taxon>Viridiplantae</taxon>
        <taxon>Streptophyta</taxon>
        <taxon>Embryophyta</taxon>
        <taxon>Tracheophyta</taxon>
        <taxon>Spermatophyta</taxon>
        <taxon>Magnoliopsida</taxon>
        <taxon>eudicotyledons</taxon>
        <taxon>Gunneridae</taxon>
        <taxon>Pentapetalae</taxon>
        <taxon>asterids</taxon>
        <taxon>Ericales</taxon>
        <taxon>Ericaceae</taxon>
        <taxon>Ericoideae</taxon>
        <taxon>Rhodoreae</taxon>
        <taxon>Rhododendron</taxon>
    </lineage>
</organism>
<name>A0A6A4LU17_9ERIC</name>
<keyword evidence="1" id="KW-1133">Transmembrane helix</keyword>
<gene>
    <name evidence="3" type="ORF">C3L33_06603</name>
</gene>
<dbReference type="PANTHER" id="PTHR24092:SF157">
    <property type="entry name" value="PHOSPHOLIPID-TRANSPORTING ATPASE"/>
    <property type="match status" value="1"/>
</dbReference>
<reference evidence="3 4" key="1">
    <citation type="journal article" date="2019" name="Genome Biol. Evol.">
        <title>The Rhododendron genome and chromosomal organization provide insight into shared whole-genome duplications across the heath family (Ericaceae).</title>
        <authorList>
            <person name="Soza V.L."/>
            <person name="Lindsley D."/>
            <person name="Waalkes A."/>
            <person name="Ramage E."/>
            <person name="Patwardhan R.P."/>
            <person name="Burton J.N."/>
            <person name="Adey A."/>
            <person name="Kumar A."/>
            <person name="Qiu R."/>
            <person name="Shendure J."/>
            <person name="Hall B."/>
        </authorList>
    </citation>
    <scope>NUCLEOTIDE SEQUENCE [LARGE SCALE GENOMIC DNA]</scope>
    <source>
        <strain evidence="3">RSF 1966-606</strain>
    </source>
</reference>
<dbReference type="GO" id="GO:0005886">
    <property type="term" value="C:plasma membrane"/>
    <property type="evidence" value="ECO:0007669"/>
    <property type="project" value="TreeGrafter"/>
</dbReference>
<dbReference type="InterPro" id="IPR023299">
    <property type="entry name" value="ATPase_P-typ_cyto_dom_N"/>
</dbReference>
<keyword evidence="4" id="KW-1185">Reference proteome</keyword>
<dbReference type="Gene3D" id="3.40.1110.10">
    <property type="entry name" value="Calcium-transporting ATPase, cytoplasmic domain N"/>
    <property type="match status" value="1"/>
</dbReference>
<evidence type="ECO:0000313" key="4">
    <source>
        <dbReference type="Proteomes" id="UP000428333"/>
    </source>
</evidence>
<protein>
    <submittedName>
        <fullName evidence="3">Uncharacterized protein</fullName>
    </submittedName>
</protein>
<keyword evidence="1" id="KW-0472">Membrane</keyword>
<dbReference type="Proteomes" id="UP000428333">
    <property type="component" value="Linkage Group LG04"/>
</dbReference>
<comment type="caution">
    <text evidence="3">The sequence shown here is derived from an EMBL/GenBank/DDBJ whole genome shotgun (WGS) entry which is preliminary data.</text>
</comment>
<feature type="transmembrane region" description="Helical" evidence="1">
    <location>
        <begin position="32"/>
        <end position="55"/>
    </location>
</feature>
<dbReference type="EMBL" id="QEFC01000971">
    <property type="protein sequence ID" value="KAE9461485.1"/>
    <property type="molecule type" value="Genomic_DNA"/>
</dbReference>
<dbReference type="GO" id="GO:0000166">
    <property type="term" value="F:nucleotide binding"/>
    <property type="evidence" value="ECO:0007669"/>
    <property type="project" value="InterPro"/>
</dbReference>
<proteinExistence type="predicted"/>
<feature type="non-terminal residue" evidence="3">
    <location>
        <position position="1"/>
    </location>
</feature>
<evidence type="ECO:0000256" key="2">
    <source>
        <dbReference type="SAM" id="SignalP"/>
    </source>
</evidence>
<feature type="chain" id="PRO_5025619946" evidence="2">
    <location>
        <begin position="23"/>
        <end position="331"/>
    </location>
</feature>
<keyword evidence="1" id="KW-0812">Transmembrane</keyword>
<dbReference type="GO" id="GO:0140326">
    <property type="term" value="F:ATPase-coupled intramembrane lipid transporter activity"/>
    <property type="evidence" value="ECO:0007669"/>
    <property type="project" value="TreeGrafter"/>
</dbReference>
<dbReference type="PANTHER" id="PTHR24092">
    <property type="entry name" value="PROBABLE PHOSPHOLIPID-TRANSPORTING ATPASE"/>
    <property type="match status" value="1"/>
</dbReference>
<dbReference type="OrthoDB" id="377733at2759"/>
<keyword evidence="2" id="KW-0732">Signal</keyword>
<feature type="signal peptide" evidence="2">
    <location>
        <begin position="1"/>
        <end position="22"/>
    </location>
</feature>
<accession>A0A6A4LU17</accession>